<keyword evidence="5" id="KW-0413">Isomerase</keyword>
<evidence type="ECO:0000313" key="9">
    <source>
        <dbReference type="Proteomes" id="UP000176187"/>
    </source>
</evidence>
<dbReference type="GO" id="GO:0016868">
    <property type="term" value="F:intramolecular phosphotransferase activity"/>
    <property type="evidence" value="ECO:0007669"/>
    <property type="project" value="InterPro"/>
</dbReference>
<evidence type="ECO:0000259" key="6">
    <source>
        <dbReference type="Pfam" id="PF02879"/>
    </source>
</evidence>
<evidence type="ECO:0000256" key="1">
    <source>
        <dbReference type="ARBA" id="ARBA00001946"/>
    </source>
</evidence>
<evidence type="ECO:0000256" key="3">
    <source>
        <dbReference type="ARBA" id="ARBA00022723"/>
    </source>
</evidence>
<accession>A0A1F6WXC7</accession>
<dbReference type="EMBL" id="MFUY01000003">
    <property type="protein sequence ID" value="OGI86532.1"/>
    <property type="molecule type" value="Genomic_DNA"/>
</dbReference>
<keyword evidence="3" id="KW-0479">Metal-binding</keyword>
<keyword evidence="2" id="KW-0597">Phosphoprotein</keyword>
<dbReference type="InterPro" id="IPR036900">
    <property type="entry name" value="A-D-PHexomutase_C_sf"/>
</dbReference>
<feature type="domain" description="Alpha-D-phosphohexomutase alpha/beta/alpha" evidence="6">
    <location>
        <begin position="35"/>
        <end position="136"/>
    </location>
</feature>
<evidence type="ECO:0000259" key="7">
    <source>
        <dbReference type="Pfam" id="PF02880"/>
    </source>
</evidence>
<dbReference type="PRINTS" id="PR00509">
    <property type="entry name" value="PGMPMM"/>
</dbReference>
<dbReference type="SUPFAM" id="SSF53738">
    <property type="entry name" value="Phosphoglucomutase, first 3 domains"/>
    <property type="match status" value="2"/>
</dbReference>
<protein>
    <recommendedName>
        <fullName evidence="10">Phosphomannomutase</fullName>
    </recommendedName>
</protein>
<dbReference type="Proteomes" id="UP000176187">
    <property type="component" value="Unassembled WGS sequence"/>
</dbReference>
<organism evidence="8 9">
    <name type="scientific">Candidatus Nomurabacteria bacterium RIFCSPLOWO2_01_FULL_41_12</name>
    <dbReference type="NCBI Taxonomy" id="1801774"/>
    <lineage>
        <taxon>Bacteria</taxon>
        <taxon>Candidatus Nomuraibacteriota</taxon>
    </lineage>
</organism>
<evidence type="ECO:0008006" key="10">
    <source>
        <dbReference type="Google" id="ProtNLM"/>
    </source>
</evidence>
<keyword evidence="4" id="KW-0460">Magnesium</keyword>
<dbReference type="Gene3D" id="3.30.310.50">
    <property type="entry name" value="Alpha-D-phosphohexomutase, C-terminal domain"/>
    <property type="match status" value="1"/>
</dbReference>
<dbReference type="STRING" id="1801774.A3A05_00365"/>
<dbReference type="GO" id="GO:0046872">
    <property type="term" value="F:metal ion binding"/>
    <property type="evidence" value="ECO:0007669"/>
    <property type="project" value="UniProtKB-KW"/>
</dbReference>
<dbReference type="PANTHER" id="PTHR43771">
    <property type="entry name" value="PHOSPHOMANNOMUTASE"/>
    <property type="match status" value="1"/>
</dbReference>
<comment type="caution">
    <text evidence="8">The sequence shown here is derived from an EMBL/GenBank/DDBJ whole genome shotgun (WGS) entry which is preliminary data.</text>
</comment>
<dbReference type="InterPro" id="IPR005846">
    <property type="entry name" value="A-D-PHexomutase_a/b/a-III"/>
</dbReference>
<dbReference type="GO" id="GO:0005975">
    <property type="term" value="P:carbohydrate metabolic process"/>
    <property type="evidence" value="ECO:0007669"/>
    <property type="project" value="InterPro"/>
</dbReference>
<reference evidence="8 9" key="1">
    <citation type="journal article" date="2016" name="Nat. Commun.">
        <title>Thousands of microbial genomes shed light on interconnected biogeochemical processes in an aquifer system.</title>
        <authorList>
            <person name="Anantharaman K."/>
            <person name="Brown C.T."/>
            <person name="Hug L.A."/>
            <person name="Sharon I."/>
            <person name="Castelle C.J."/>
            <person name="Probst A.J."/>
            <person name="Thomas B.C."/>
            <person name="Singh A."/>
            <person name="Wilkins M.J."/>
            <person name="Karaoz U."/>
            <person name="Brodie E.L."/>
            <person name="Williams K.H."/>
            <person name="Hubbard S.S."/>
            <person name="Banfield J.F."/>
        </authorList>
    </citation>
    <scope>NUCLEOTIDE SEQUENCE [LARGE SCALE GENOMIC DNA]</scope>
</reference>
<feature type="non-terminal residue" evidence="8">
    <location>
        <position position="1"/>
    </location>
</feature>
<evidence type="ECO:0000256" key="4">
    <source>
        <dbReference type="ARBA" id="ARBA00022842"/>
    </source>
</evidence>
<dbReference type="Pfam" id="PF02880">
    <property type="entry name" value="PGM_PMM_III"/>
    <property type="match status" value="1"/>
</dbReference>
<feature type="domain" description="Alpha-D-phosphohexomutase alpha/beta/alpha" evidence="7">
    <location>
        <begin position="142"/>
        <end position="251"/>
    </location>
</feature>
<dbReference type="InterPro" id="IPR016055">
    <property type="entry name" value="A-D-PHexomutase_a/b/a-I/II/III"/>
</dbReference>
<dbReference type="InterPro" id="IPR005845">
    <property type="entry name" value="A-D-PHexomutase_a/b/a-II"/>
</dbReference>
<evidence type="ECO:0000313" key="8">
    <source>
        <dbReference type="EMBL" id="OGI86532.1"/>
    </source>
</evidence>
<dbReference type="SUPFAM" id="SSF55957">
    <property type="entry name" value="Phosphoglucomutase, C-terminal domain"/>
    <property type="match status" value="1"/>
</dbReference>
<proteinExistence type="predicted"/>
<dbReference type="InterPro" id="IPR005841">
    <property type="entry name" value="Alpha-D-phosphohexomutase_SF"/>
</dbReference>
<name>A0A1F6WXC7_9BACT</name>
<dbReference type="PANTHER" id="PTHR43771:SF2">
    <property type="entry name" value="PHOSPHOMANNOMUTASE_PHOSPHOGLUCOMUTASE"/>
    <property type="match status" value="1"/>
</dbReference>
<comment type="cofactor">
    <cofactor evidence="1">
        <name>Mg(2+)</name>
        <dbReference type="ChEBI" id="CHEBI:18420"/>
    </cofactor>
</comment>
<evidence type="ECO:0000256" key="2">
    <source>
        <dbReference type="ARBA" id="ARBA00022553"/>
    </source>
</evidence>
<sequence length="361" mass="40790">TEEVEEIRKITEKENFFKSETQGVVQKLEGDEREQFIEKYANDVLKRVKIKRKFKVVVDAGMGTTGLFNPKIFEAAGCEVVGKNLEVDGHFSIGTPDPTSSVVMKRVSDTVIQENADFGVAFDGDGDRIGTVDEKGNVLWNDVLVAIFAKEILERFPNSKIVHNALCSQLTTKVIERSGGTPIMWRTGHTFIKAKIAEENAVFGGELSGHFFFADNAYGHDDGTYAVLRVLEYLSDKNMSLSQLYEGFPKYISSPEIKIGCPDDKKVQVIKDLSIKFKNDFPEAKITDSAIIPGDDGTRADFEDGMIIFRYSQNGPYITIKFEAQDQRTYDERKYYVKKMLLNYPDMIWEDELCVNLESLD</sequence>
<dbReference type="Pfam" id="PF02879">
    <property type="entry name" value="PGM_PMM_II"/>
    <property type="match status" value="1"/>
</dbReference>
<evidence type="ECO:0000256" key="5">
    <source>
        <dbReference type="ARBA" id="ARBA00023235"/>
    </source>
</evidence>
<gene>
    <name evidence="8" type="ORF">A3A05_00365</name>
</gene>
<dbReference type="AlphaFoldDB" id="A0A1F6WXC7"/>
<dbReference type="Gene3D" id="3.40.120.10">
    <property type="entry name" value="Alpha-D-Glucose-1,6-Bisphosphate, subunit A, domain 3"/>
    <property type="match status" value="2"/>
</dbReference>